<dbReference type="HOGENOM" id="CLU_1521954_0_0_2"/>
<dbReference type="GeneID" id="14309821"/>
<keyword evidence="2" id="KW-1185">Reference proteome</keyword>
<dbReference type="RefSeq" id="WP_015286391.1">
    <property type="nucleotide sequence ID" value="NC_019943.1"/>
</dbReference>
<dbReference type="InParanoid" id="L0HK30"/>
<sequence>MIENLSTTQLAILSLLKAKNKKDIEYAPIPGVTHVVKELFALKNTKLGNELLDELNFEPDNFGPFDETVSAALEDLNAIGLIRVDTIGSSRQIQLTQKGRELSDSIWDVLDDDVKGLVSYIKINFNNLSTEGLLNKIYALYPEMTVNSKSRVALKYRH</sequence>
<dbReference type="OrthoDB" id="34535at2157"/>
<name>L0HK30_METFS</name>
<evidence type="ECO:0000313" key="1">
    <source>
        <dbReference type="EMBL" id="AGB03429.1"/>
    </source>
</evidence>
<dbReference type="STRING" id="593750.Metfor_2429"/>
<evidence type="ECO:0000313" key="2">
    <source>
        <dbReference type="Proteomes" id="UP000010824"/>
    </source>
</evidence>
<protein>
    <submittedName>
        <fullName evidence="1">Uncharacterized protein</fullName>
    </submittedName>
</protein>
<accession>L0HK30</accession>
<dbReference type="AlphaFoldDB" id="L0HK30"/>
<dbReference type="eggNOG" id="arCOG00724">
    <property type="taxonomic scope" value="Archaea"/>
</dbReference>
<proteinExistence type="predicted"/>
<dbReference type="KEGG" id="mfo:Metfor_2429"/>
<dbReference type="EMBL" id="CP003167">
    <property type="protein sequence ID" value="AGB03429.1"/>
    <property type="molecule type" value="Genomic_DNA"/>
</dbReference>
<reference evidence="1 2" key="2">
    <citation type="journal article" date="2014" name="Genome Announc.">
        <title>Complete Genome Sequence of Methanoregula formicica SMSPT, a Mesophilic Hydrogenotrophic Methanogen Isolated from a Methanogenic Upflow Anaerobic Sludge Blanket Reactor.</title>
        <authorList>
            <person name="Yamamoto K."/>
            <person name="Tamaki H."/>
            <person name="Cadillo-Quiroz H."/>
            <person name="Imachi H."/>
            <person name="Kyrpides N."/>
            <person name="Woyke T."/>
            <person name="Goodwin L."/>
            <person name="Zinder S.H."/>
            <person name="Kamagata Y."/>
            <person name="Liu W.T."/>
        </authorList>
    </citation>
    <scope>NUCLEOTIDE SEQUENCE [LARGE SCALE GENOMIC DNA]</scope>
    <source>
        <strain evidence="2">DSM 22288 / NBRC 105244 / SMSP</strain>
    </source>
</reference>
<reference evidence="2" key="1">
    <citation type="submission" date="2011-12" db="EMBL/GenBank/DDBJ databases">
        <title>Complete sequence of Methanoregula formicicum SMSP.</title>
        <authorList>
            <person name="Lucas S."/>
            <person name="Han J."/>
            <person name="Lapidus A."/>
            <person name="Cheng J.-F."/>
            <person name="Goodwin L."/>
            <person name="Pitluck S."/>
            <person name="Peters L."/>
            <person name="Ovchinnikova G."/>
            <person name="Teshima H."/>
            <person name="Detter J.C."/>
            <person name="Han C."/>
            <person name="Tapia R."/>
            <person name="Land M."/>
            <person name="Hauser L."/>
            <person name="Kyrpides N."/>
            <person name="Ivanova N."/>
            <person name="Pagani I."/>
            <person name="Imachi H."/>
            <person name="Tamaki H."/>
            <person name="Sekiguchi Y."/>
            <person name="Kamagata Y."/>
            <person name="Cadillo-Quiroz H."/>
            <person name="Zinder S."/>
            <person name="Liu W.-T."/>
            <person name="Woyke T."/>
        </authorList>
    </citation>
    <scope>NUCLEOTIDE SEQUENCE [LARGE SCALE GENOMIC DNA]</scope>
    <source>
        <strain evidence="2">DSM 22288 / NBRC 105244 / SMSP</strain>
    </source>
</reference>
<gene>
    <name evidence="1" type="ordered locus">Metfor_2429</name>
</gene>
<dbReference type="Proteomes" id="UP000010824">
    <property type="component" value="Chromosome"/>
</dbReference>
<organism evidence="1 2">
    <name type="scientific">Methanoregula formicica (strain DSM 22288 / NBRC 105244 / SMSP)</name>
    <dbReference type="NCBI Taxonomy" id="593750"/>
    <lineage>
        <taxon>Archaea</taxon>
        <taxon>Methanobacteriati</taxon>
        <taxon>Methanobacteriota</taxon>
        <taxon>Stenosarchaea group</taxon>
        <taxon>Methanomicrobia</taxon>
        <taxon>Methanomicrobiales</taxon>
        <taxon>Methanoregulaceae</taxon>
        <taxon>Methanoregula</taxon>
    </lineage>
</organism>